<keyword evidence="3" id="KW-1185">Reference proteome</keyword>
<sequence>MNIEKTARSLVRKFDTNDPFRIAREKNIIVLYEPLGSIRGYYNCTRRQKFIHINQDLNEYQTYFTGAHELGHAILHPKSNTPFLRECTFYSVNRLEKEANQFAAFTLYDDYIFEEYLLCNYTLAQMACALGIPDMELIEYRVRHLKQKGGFL</sequence>
<accession>A0A2A5T8R8</accession>
<dbReference type="InterPro" id="IPR010359">
    <property type="entry name" value="IrrE_HExxH"/>
</dbReference>
<dbReference type="KEGG" id="emt:CPZ25_011720"/>
<proteinExistence type="predicted"/>
<evidence type="ECO:0000313" key="2">
    <source>
        <dbReference type="EMBL" id="QCT73651.1"/>
    </source>
</evidence>
<dbReference type="Gene3D" id="1.10.10.2910">
    <property type="match status" value="1"/>
</dbReference>
<gene>
    <name evidence="2" type="ORF">CPZ25_011720</name>
</gene>
<protein>
    <submittedName>
        <fullName evidence="2">ImmA/IrrE family metallo-endopeptidase</fullName>
    </submittedName>
</protein>
<reference evidence="2 3" key="1">
    <citation type="submission" date="2018-05" db="EMBL/GenBank/DDBJ databases">
        <title>Genome comparison of Eubacterium sp.</title>
        <authorList>
            <person name="Feng Y."/>
            <person name="Sanchez-Andrea I."/>
            <person name="Stams A.J.M."/>
            <person name="De Vos W.M."/>
        </authorList>
    </citation>
    <scope>NUCLEOTIDE SEQUENCE [LARGE SCALE GENOMIC DNA]</scope>
    <source>
        <strain evidence="2 3">YI</strain>
    </source>
</reference>
<dbReference type="EMBL" id="CP029487">
    <property type="protein sequence ID" value="QCT73651.1"/>
    <property type="molecule type" value="Genomic_DNA"/>
</dbReference>
<evidence type="ECO:0000259" key="1">
    <source>
        <dbReference type="Pfam" id="PF06114"/>
    </source>
</evidence>
<name>A0A2A5T8R8_EUBML</name>
<organism evidence="2 3">
    <name type="scientific">Eubacterium maltosivorans</name>
    <dbReference type="NCBI Taxonomy" id="2041044"/>
    <lineage>
        <taxon>Bacteria</taxon>
        <taxon>Bacillati</taxon>
        <taxon>Bacillota</taxon>
        <taxon>Clostridia</taxon>
        <taxon>Eubacteriales</taxon>
        <taxon>Eubacteriaceae</taxon>
        <taxon>Eubacterium</taxon>
    </lineage>
</organism>
<feature type="domain" description="IrrE N-terminal-like" evidence="1">
    <location>
        <begin position="24"/>
        <end position="114"/>
    </location>
</feature>
<dbReference type="AlphaFoldDB" id="A0A2A5T8R8"/>
<evidence type="ECO:0000313" key="3">
    <source>
        <dbReference type="Proteomes" id="UP000218387"/>
    </source>
</evidence>
<dbReference type="Pfam" id="PF06114">
    <property type="entry name" value="Peptidase_M78"/>
    <property type="match status" value="1"/>
</dbReference>
<dbReference type="Proteomes" id="UP000218387">
    <property type="component" value="Chromosome"/>
</dbReference>
<dbReference type="RefSeq" id="WP_096920569.1">
    <property type="nucleotide sequence ID" value="NZ_CP029487.1"/>
</dbReference>